<feature type="region of interest" description="Disordered" evidence="1">
    <location>
        <begin position="1215"/>
        <end position="1257"/>
    </location>
</feature>
<organism evidence="2">
    <name type="scientific">Physcomitrium patens</name>
    <name type="common">Spreading-leaved earth moss</name>
    <name type="synonym">Physcomitrella patens</name>
    <dbReference type="NCBI Taxonomy" id="3218"/>
    <lineage>
        <taxon>Eukaryota</taxon>
        <taxon>Viridiplantae</taxon>
        <taxon>Streptophyta</taxon>
        <taxon>Embryophyta</taxon>
        <taxon>Bryophyta</taxon>
        <taxon>Bryophytina</taxon>
        <taxon>Bryopsida</taxon>
        <taxon>Funariidae</taxon>
        <taxon>Funariales</taxon>
        <taxon>Funariaceae</taxon>
        <taxon>Physcomitrium</taxon>
    </lineage>
</organism>
<evidence type="ECO:0000256" key="1">
    <source>
        <dbReference type="SAM" id="MobiDB-lite"/>
    </source>
</evidence>
<dbReference type="InterPro" id="IPR015943">
    <property type="entry name" value="WD40/YVTN_repeat-like_dom_sf"/>
</dbReference>
<dbReference type="PANTHER" id="PTHR19878">
    <property type="entry name" value="AUTOPHAGY PROTEIN 16-LIKE"/>
    <property type="match status" value="1"/>
</dbReference>
<protein>
    <recommendedName>
        <fullName evidence="5">Transducin/WD40 repeat-like superfamily protein</fullName>
    </recommendedName>
</protein>
<sequence>MVTREGIGGSMMKWVATQHLDLQPVRSGAPAVQPHCAAFHHSQALIAVAVGRNIVEFDALTGCKLSSIDIGAVVVRMAYSPAGGHVIIAILEDWTIRSWDLDTEHTYVLYSPSDRKSENSGGGSIEVHVALTPLKPWIFFAAHRRLSVNVVGTVEGVKSASKVKMDLKKPITELACHPRHPVLYVAYLEGVIRAYSIQNFALLYTLQIEPTVKLAGAGAFAFHPTLEWVFVGDRSGTLLAWDVSVPSRPSLIGIASTGTSPITSVSWLSMLNMLVTLTKEGVVQVWRPRVNPDPNKTNMRANFLEPAGVDSLDIPTILSQGGGSVYPVPRMIDVVVHPKMNLASLIFANVAATAEETRRRGGGVSRESRRQLFSVLQASRGSPSSVLKEKLAVLGSTGILPDHQTQLQYAKSQAAGQLTISDLARKAFLYGNGMDGQGKSGPILSLPLLTIADPGHPLRDMPVCQAFQLGMKFYNNENRIFNYPVRSFFMDGCNLTAYNLASGDYNIYKKLSPTANGGGERIPKRMLYSTNQHMFLIFFECRGAASEVVVYRDNLGAKTAKDRVNALLGSDGAFIGPTQNQYALLDDDGVGLVLYSIVEDTNLATLTDPAPESAESRGPDGALDENDFTETSTKRPLDKKGPQDPIQFAFDTPVHRIFSCPLEATLLYVCPESHIGLGKVYPGAYTTTGELLVSTNPELGRLIQLQPFEVVLEVQWQETLSGQVAGILTTQRVLIASANLSIIASTSATADRGYPPFRSLMWVGPSLLYSTATSVMILGWDGVARPLARIGTPNAALVGALNDRLLLACPNDPNPRQKQGVEIKTRLVGLLEPLVVGWTTMQKVFEPKLDLLEIMYQLTSSFDSLRVTSHTLDALASGPRVCAELAVELAQAGPQFTQELRCNYAIKACRFQTALSILKDEFIRSRDYPRCPPTTRLFLRIQGLGRACINYGQFDMAKETFEVVADYESMLDLFICHLNPSALRILVYKLEREGANTELQRQCEKILSVRSAGWGQSNFAAESMMPKGPEWAGGNWEIRSQSDGKRVTDWELNNEVTAYMKTVNGPIPTITPDHIGVYLGTLRGRGTVVEIREDMLAKFGSNGNTEPVPAVSGMELATIDATSTQAPSPGLKAAGQPASEVDLQARAAEEFAKGLGAANDDSSDEDEATTKTTKPKFRIHINAKPTGGAAADVSQLRAATQKLNFGEGLVPARSSISRAPQDPFPALPAPTSSMAPLQPPVFLQPESGTGQSSAPIPEDFFKQTISATAVAKAFEKTGTFVPQALPQALPPNQPSPASFELPGGGVPPQQPENASSAISDGLSLPGGGVPPQALTAPDIVAANLKELDNSLDPAAAARKKQQQLLDLVGGPKPPAPAPVAPWAAFVKRNQIPRGEPAAICFKAGLAYIEQNQLKEAILCLDESFLGLAKERSLGTDIKPQARIIAQYKVAVQLLQEISRLQKVDGLGSAGAQEIARLSRHLSSLPLQAKHRFICIRTAIKKNMDVQNYAYSKKMLELLLSKSPANKQDELKAMINLCVQRGLVDNTIEGEEDPSQFCAATLSRLSTIGHDNCNVCGSKFSALATPGCTICGMGTVQRSDAAAGGPISSSPFG</sequence>
<dbReference type="Gene3D" id="2.130.10.10">
    <property type="entry name" value="YVTN repeat-like/Quinoprotein amine dehydrogenase"/>
    <property type="match status" value="1"/>
</dbReference>
<proteinExistence type="predicted"/>
<accession>A0A2K1KVJ1</accession>
<dbReference type="Proteomes" id="UP000006727">
    <property type="component" value="Chromosome 3"/>
</dbReference>
<dbReference type="InterPro" id="IPR036322">
    <property type="entry name" value="WD40_repeat_dom_sf"/>
</dbReference>
<dbReference type="EMBL" id="ABEU02000003">
    <property type="protein sequence ID" value="PNR57791.1"/>
    <property type="molecule type" value="Genomic_DNA"/>
</dbReference>
<name>A0A2K1KVJ1_PHYPA</name>
<evidence type="ECO:0000313" key="3">
    <source>
        <dbReference type="EnsemblPlants" id="Pp3c3_22080V3.1"/>
    </source>
</evidence>
<reference evidence="2 4" key="1">
    <citation type="journal article" date="2008" name="Science">
        <title>The Physcomitrella genome reveals evolutionary insights into the conquest of land by plants.</title>
        <authorList>
            <person name="Rensing S."/>
            <person name="Lang D."/>
            <person name="Zimmer A."/>
            <person name="Terry A."/>
            <person name="Salamov A."/>
            <person name="Shapiro H."/>
            <person name="Nishiyama T."/>
            <person name="Perroud P.-F."/>
            <person name="Lindquist E."/>
            <person name="Kamisugi Y."/>
            <person name="Tanahashi T."/>
            <person name="Sakakibara K."/>
            <person name="Fujita T."/>
            <person name="Oishi K."/>
            <person name="Shin-I T."/>
            <person name="Kuroki Y."/>
            <person name="Toyoda A."/>
            <person name="Suzuki Y."/>
            <person name="Hashimoto A."/>
            <person name="Yamaguchi K."/>
            <person name="Sugano A."/>
            <person name="Kohara Y."/>
            <person name="Fujiyama A."/>
            <person name="Anterola A."/>
            <person name="Aoki S."/>
            <person name="Ashton N."/>
            <person name="Barbazuk W.B."/>
            <person name="Barker E."/>
            <person name="Bennetzen J."/>
            <person name="Bezanilla M."/>
            <person name="Blankenship R."/>
            <person name="Cho S.H."/>
            <person name="Dutcher S."/>
            <person name="Estelle M."/>
            <person name="Fawcett J.A."/>
            <person name="Gundlach H."/>
            <person name="Hanada K."/>
            <person name="Heyl A."/>
            <person name="Hicks K.A."/>
            <person name="Hugh J."/>
            <person name="Lohr M."/>
            <person name="Mayer K."/>
            <person name="Melkozernov A."/>
            <person name="Murata T."/>
            <person name="Nelson D."/>
            <person name="Pils B."/>
            <person name="Prigge M."/>
            <person name="Reiss B."/>
            <person name="Renner T."/>
            <person name="Rombauts S."/>
            <person name="Rushton P."/>
            <person name="Sanderfoot A."/>
            <person name="Schween G."/>
            <person name="Shiu S.-H."/>
            <person name="Stueber K."/>
            <person name="Theodoulou F.L."/>
            <person name="Tu H."/>
            <person name="Van de Peer Y."/>
            <person name="Verrier P.J."/>
            <person name="Waters E."/>
            <person name="Wood A."/>
            <person name="Yang L."/>
            <person name="Cove D."/>
            <person name="Cuming A."/>
            <person name="Hasebe M."/>
            <person name="Lucas S."/>
            <person name="Mishler D.B."/>
            <person name="Reski R."/>
            <person name="Grigoriev I."/>
            <person name="Quatrano R.S."/>
            <person name="Boore J.L."/>
        </authorList>
    </citation>
    <scope>NUCLEOTIDE SEQUENCE [LARGE SCALE GENOMIC DNA]</scope>
    <source>
        <strain evidence="3 4">cv. Gransden 2004</strain>
    </source>
</reference>
<evidence type="ECO:0000313" key="4">
    <source>
        <dbReference type="Proteomes" id="UP000006727"/>
    </source>
</evidence>
<gene>
    <name evidence="3" type="primary">LOC112279927</name>
    <name evidence="2" type="ORF">PHYPA_004785</name>
</gene>
<dbReference type="OrthoDB" id="3295at2759"/>
<feature type="region of interest" description="Disordered" evidence="1">
    <location>
        <begin position="606"/>
        <end position="645"/>
    </location>
</feature>
<dbReference type="SUPFAM" id="SSF50978">
    <property type="entry name" value="WD40 repeat-like"/>
    <property type="match status" value="1"/>
</dbReference>
<dbReference type="Gramene" id="Pp3c3_22080V3.2">
    <property type="protein sequence ID" value="Pp3c3_22080V3.2"/>
    <property type="gene ID" value="Pp3c3_22080"/>
</dbReference>
<dbReference type="PaxDb" id="3218-PP1S47_192V6.1"/>
<feature type="region of interest" description="Disordered" evidence="1">
    <location>
        <begin position="1155"/>
        <end position="1193"/>
    </location>
</feature>
<evidence type="ECO:0000313" key="2">
    <source>
        <dbReference type="EMBL" id="PNR57791.1"/>
    </source>
</evidence>
<evidence type="ECO:0008006" key="5">
    <source>
        <dbReference type="Google" id="ProtNLM"/>
    </source>
</evidence>
<dbReference type="STRING" id="3218.A0A2K1KVJ1"/>
<dbReference type="GeneID" id="112279927"/>
<dbReference type="KEGG" id="ppp:112279927"/>
<dbReference type="Gramene" id="Pp3c3_22080V3.1">
    <property type="protein sequence ID" value="Pp3c3_22080V3.1"/>
    <property type="gene ID" value="Pp3c3_22080"/>
</dbReference>
<dbReference type="FunCoup" id="A0A2K1KVJ1">
    <property type="interactions" value="3015"/>
</dbReference>
<dbReference type="PANTHER" id="PTHR19878:SF17">
    <property type="entry name" value="TRANSDUCIN_WD40 REPEAT-LIKE SUPERFAMILY PROTEIN"/>
    <property type="match status" value="1"/>
</dbReference>
<feature type="compositionally biased region" description="Basic and acidic residues" evidence="1">
    <location>
        <begin position="632"/>
        <end position="642"/>
    </location>
</feature>
<dbReference type="EnsemblPlants" id="Pp3c3_22080V3.2">
    <property type="protein sequence ID" value="Pp3c3_22080V3.2"/>
    <property type="gene ID" value="Pp3c3_22080"/>
</dbReference>
<dbReference type="GO" id="GO:0000045">
    <property type="term" value="P:autophagosome assembly"/>
    <property type="evidence" value="ECO:0007669"/>
    <property type="project" value="InterPro"/>
</dbReference>
<reference evidence="3" key="3">
    <citation type="submission" date="2020-12" db="UniProtKB">
        <authorList>
            <consortium name="EnsemblPlants"/>
        </authorList>
    </citation>
    <scope>IDENTIFICATION</scope>
</reference>
<keyword evidence="4" id="KW-1185">Reference proteome</keyword>
<reference evidence="2 4" key="2">
    <citation type="journal article" date="2018" name="Plant J.">
        <title>The Physcomitrella patens chromosome-scale assembly reveals moss genome structure and evolution.</title>
        <authorList>
            <person name="Lang D."/>
            <person name="Ullrich K.K."/>
            <person name="Murat F."/>
            <person name="Fuchs J."/>
            <person name="Jenkins J."/>
            <person name="Haas F.B."/>
            <person name="Piednoel M."/>
            <person name="Gundlach H."/>
            <person name="Van Bel M."/>
            <person name="Meyberg R."/>
            <person name="Vives C."/>
            <person name="Morata J."/>
            <person name="Symeonidi A."/>
            <person name="Hiss M."/>
            <person name="Muchero W."/>
            <person name="Kamisugi Y."/>
            <person name="Saleh O."/>
            <person name="Blanc G."/>
            <person name="Decker E.L."/>
            <person name="van Gessel N."/>
            <person name="Grimwood J."/>
            <person name="Hayes R.D."/>
            <person name="Graham S.W."/>
            <person name="Gunter L.E."/>
            <person name="McDaniel S.F."/>
            <person name="Hoernstein S.N.W."/>
            <person name="Larsson A."/>
            <person name="Li F.W."/>
            <person name="Perroud P.F."/>
            <person name="Phillips J."/>
            <person name="Ranjan P."/>
            <person name="Rokshar D.S."/>
            <person name="Rothfels C.J."/>
            <person name="Schneider L."/>
            <person name="Shu S."/>
            <person name="Stevenson D.W."/>
            <person name="Thummler F."/>
            <person name="Tillich M."/>
            <person name="Villarreal Aguilar J.C."/>
            <person name="Widiez T."/>
            <person name="Wong G.K."/>
            <person name="Wymore A."/>
            <person name="Zhang Y."/>
            <person name="Zimmer A.D."/>
            <person name="Quatrano R.S."/>
            <person name="Mayer K.F.X."/>
            <person name="Goodstein D."/>
            <person name="Casacuberta J.M."/>
            <person name="Vandepoele K."/>
            <person name="Reski R."/>
            <person name="Cuming A.C."/>
            <person name="Tuskan G.A."/>
            <person name="Maumus F."/>
            <person name="Salse J."/>
            <person name="Schmutz J."/>
            <person name="Rensing S.A."/>
        </authorList>
    </citation>
    <scope>NUCLEOTIDE SEQUENCE [LARGE SCALE GENOMIC DNA]</scope>
    <source>
        <strain evidence="3 4">cv. Gransden 2004</strain>
    </source>
</reference>
<dbReference type="SMART" id="SM00320">
    <property type="entry name" value="WD40"/>
    <property type="match status" value="4"/>
</dbReference>
<dbReference type="EnsemblPlants" id="Pp3c3_22080V3.1">
    <property type="protein sequence ID" value="Pp3c3_22080V3.1"/>
    <property type="gene ID" value="Pp3c3_22080"/>
</dbReference>
<dbReference type="RefSeq" id="XP_024370468.1">
    <property type="nucleotide sequence ID" value="XM_024514700.2"/>
</dbReference>
<dbReference type="InterPro" id="IPR001680">
    <property type="entry name" value="WD40_rpt"/>
</dbReference>
<feature type="region of interest" description="Disordered" evidence="1">
    <location>
        <begin position="1285"/>
        <end position="1326"/>
    </location>
</feature>
<dbReference type="InterPro" id="IPR045160">
    <property type="entry name" value="ATG16"/>
</dbReference>